<organism evidence="1">
    <name type="scientific">Arundo donax</name>
    <name type="common">Giant reed</name>
    <name type="synonym">Donax arundinaceus</name>
    <dbReference type="NCBI Taxonomy" id="35708"/>
    <lineage>
        <taxon>Eukaryota</taxon>
        <taxon>Viridiplantae</taxon>
        <taxon>Streptophyta</taxon>
        <taxon>Embryophyta</taxon>
        <taxon>Tracheophyta</taxon>
        <taxon>Spermatophyta</taxon>
        <taxon>Magnoliopsida</taxon>
        <taxon>Liliopsida</taxon>
        <taxon>Poales</taxon>
        <taxon>Poaceae</taxon>
        <taxon>PACMAD clade</taxon>
        <taxon>Arundinoideae</taxon>
        <taxon>Arundineae</taxon>
        <taxon>Arundo</taxon>
    </lineage>
</organism>
<reference evidence="1" key="1">
    <citation type="submission" date="2014-09" db="EMBL/GenBank/DDBJ databases">
        <authorList>
            <person name="Magalhaes I.L.F."/>
            <person name="Oliveira U."/>
            <person name="Santos F.R."/>
            <person name="Vidigal T.H.D.A."/>
            <person name="Brescovit A.D."/>
            <person name="Santos A.J."/>
        </authorList>
    </citation>
    <scope>NUCLEOTIDE SEQUENCE</scope>
    <source>
        <tissue evidence="1">Shoot tissue taken approximately 20 cm above the soil surface</tissue>
    </source>
</reference>
<name>A0A0A9ANB1_ARUDO</name>
<dbReference type="EMBL" id="GBRH01245304">
    <property type="protein sequence ID" value="JAD52591.1"/>
    <property type="molecule type" value="Transcribed_RNA"/>
</dbReference>
<evidence type="ECO:0000313" key="1">
    <source>
        <dbReference type="EMBL" id="JAD52591.1"/>
    </source>
</evidence>
<accession>A0A0A9ANB1</accession>
<dbReference type="AlphaFoldDB" id="A0A0A9ANB1"/>
<sequence>MHIQVFLIRHLDYKTGASIYHFGLTLNITLCPTGYTSFCRMRTNCKTKMH</sequence>
<proteinExistence type="predicted"/>
<protein>
    <submittedName>
        <fullName evidence="1">Uncharacterized protein</fullName>
    </submittedName>
</protein>
<reference evidence="1" key="2">
    <citation type="journal article" date="2015" name="Data Brief">
        <title>Shoot transcriptome of the giant reed, Arundo donax.</title>
        <authorList>
            <person name="Barrero R.A."/>
            <person name="Guerrero F.D."/>
            <person name="Moolhuijzen P."/>
            <person name="Goolsby J.A."/>
            <person name="Tidwell J."/>
            <person name="Bellgard S.E."/>
            <person name="Bellgard M.I."/>
        </authorList>
    </citation>
    <scope>NUCLEOTIDE SEQUENCE</scope>
    <source>
        <tissue evidence="1">Shoot tissue taken approximately 20 cm above the soil surface</tissue>
    </source>
</reference>